<dbReference type="EMBL" id="CP047593">
    <property type="protein sequence ID" value="QHI68400.1"/>
    <property type="molecule type" value="Genomic_DNA"/>
</dbReference>
<dbReference type="SUPFAM" id="SSF57845">
    <property type="entry name" value="B-box zinc-binding domain"/>
    <property type="match status" value="1"/>
</dbReference>
<keyword evidence="3" id="KW-1185">Reference proteome</keyword>
<feature type="transmembrane region" description="Helical" evidence="1">
    <location>
        <begin position="173"/>
        <end position="195"/>
    </location>
</feature>
<keyword evidence="1" id="KW-0472">Membrane</keyword>
<accession>A0A6P1M1E0</accession>
<keyword evidence="1" id="KW-1133">Transmembrane helix</keyword>
<keyword evidence="1" id="KW-0812">Transmembrane</keyword>
<reference evidence="2 3" key="1">
    <citation type="submission" date="2020-01" db="EMBL/GenBank/DDBJ databases">
        <title>Ponticoccus aerotolerans gen. nov., sp. nov., an anaerobic bacterium and proposal of Ponticoccusceae fam. nov., Ponticoccusles ord. nov. and Ponticoccuse classis nov. in the phylum Kiritimatiellaeota.</title>
        <authorList>
            <person name="Zhou L.Y."/>
            <person name="Du Z.J."/>
        </authorList>
    </citation>
    <scope>NUCLEOTIDE SEQUENCE [LARGE SCALE GENOMIC DNA]</scope>
    <source>
        <strain evidence="2 3">S-5007</strain>
    </source>
</reference>
<evidence type="ECO:0000256" key="1">
    <source>
        <dbReference type="SAM" id="Phobius"/>
    </source>
</evidence>
<dbReference type="Proteomes" id="UP000464954">
    <property type="component" value="Chromosome"/>
</dbReference>
<evidence type="ECO:0008006" key="4">
    <source>
        <dbReference type="Google" id="ProtNLM"/>
    </source>
</evidence>
<dbReference type="KEGG" id="taer:GT409_02650"/>
<name>A0A6P1M1E0_9BACT</name>
<protein>
    <recommendedName>
        <fullName evidence="4">B box-type domain-containing protein</fullName>
    </recommendedName>
</protein>
<evidence type="ECO:0000313" key="2">
    <source>
        <dbReference type="EMBL" id="QHI68400.1"/>
    </source>
</evidence>
<feature type="transmembrane region" description="Helical" evidence="1">
    <location>
        <begin position="122"/>
        <end position="153"/>
    </location>
</feature>
<sequence>MNRFSVKCPKCNRPLAAEFYNQKSPLRCEGCRTRLTVRAFPALYRQDSTPTHSAPAQQEDAACFYHPSKKAEQICSDCGRFLCSLCALPVGDKILCTSCLERQRKDDKGHEHKARRMRHDKLAMMLAGAALLMLLFSWFFPVIPAVLALSSLFVAIRYWKNKPEFSPGYTSRMALALILSILITASSIAATIYFVGKFIRA</sequence>
<dbReference type="AlphaFoldDB" id="A0A6P1M1E0"/>
<evidence type="ECO:0000313" key="3">
    <source>
        <dbReference type="Proteomes" id="UP000464954"/>
    </source>
</evidence>
<organism evidence="2 3">
    <name type="scientific">Tichowtungia aerotolerans</name>
    <dbReference type="NCBI Taxonomy" id="2697043"/>
    <lineage>
        <taxon>Bacteria</taxon>
        <taxon>Pseudomonadati</taxon>
        <taxon>Kiritimatiellota</taxon>
        <taxon>Tichowtungiia</taxon>
        <taxon>Tichowtungiales</taxon>
        <taxon>Tichowtungiaceae</taxon>
        <taxon>Tichowtungia</taxon>
    </lineage>
</organism>
<proteinExistence type="predicted"/>
<gene>
    <name evidence="2" type="ORF">GT409_02650</name>
</gene>
<dbReference type="RefSeq" id="WP_160626685.1">
    <property type="nucleotide sequence ID" value="NZ_CP047593.1"/>
</dbReference>